<protein>
    <submittedName>
        <fullName evidence="7">Glutamate receptor 2.1</fullName>
    </submittedName>
</protein>
<feature type="domain" description="Receptor ligand binding region" evidence="6">
    <location>
        <begin position="48"/>
        <end position="278"/>
    </location>
</feature>
<dbReference type="InterPro" id="IPR001828">
    <property type="entry name" value="ANF_lig-bd_rcpt"/>
</dbReference>
<feature type="chain" id="PRO_5019262468" evidence="5">
    <location>
        <begin position="22"/>
        <end position="561"/>
    </location>
</feature>
<sequence>MGYLQMSRFFFSFMTWVQAAADHGGISYSNDSIGVIVDYGSRVGKEEKVAMELAIDDFYKKTNQRLVLRLRDSQGDPLRARLSAMDLIEKQQVQAIVGLQTWKEVSLVAEVGGHARIPVLSLVDSTPKWATDRWPFLVQASPSRYWKMNAVAAIVGSWRWRWITVIYEDTDSAATDTIPCLADALKQVGSEIDYLLALPPFTVNSSSPLSGELEGLKGRQSRVFVLHSSLSMAEHLFETANELGMMEEGYVWIITDRTTNLIHSMNSAIISSMQGILGEDNHEPGIFALQAYDAVWCVALAMEAASSSQKGLIQPLLERRALTDFHGLTNRIQFYRRSLAPLQTFQIINVIGKSYRELGLWFKGFGFSKTTNEKANTVGSSDSLDKCCGQDTLEHLGYPLTHELIPYNGSYDSLVEQVHLKGEIMYLRNKLVHSQKCLEVEADDDHSISPDSLWVLFLATGATSTVSLAIYVARQKQHFQDFMLEHRHLEADICSNEILDTSPCTKNTILCWRHQKNQFSSRVRNVQRKPRKCLRQKGFTRTLQTYRAMASYGLWKFFLLS</sequence>
<evidence type="ECO:0000313" key="8">
    <source>
        <dbReference type="Proteomes" id="UP000288805"/>
    </source>
</evidence>
<accession>A0A438E5K3</accession>
<dbReference type="InterPro" id="IPR044440">
    <property type="entry name" value="GABAb_receptor_plant_PBP1"/>
</dbReference>
<dbReference type="SUPFAM" id="SSF53822">
    <property type="entry name" value="Periplasmic binding protein-like I"/>
    <property type="match status" value="1"/>
</dbReference>
<reference evidence="7 8" key="1">
    <citation type="journal article" date="2018" name="PLoS Genet.">
        <title>Population sequencing reveals clonal diversity and ancestral inbreeding in the grapevine cultivar Chardonnay.</title>
        <authorList>
            <person name="Roach M.J."/>
            <person name="Johnson D.L."/>
            <person name="Bohlmann J."/>
            <person name="van Vuuren H.J."/>
            <person name="Jones S.J."/>
            <person name="Pretorius I.S."/>
            <person name="Schmidt S.A."/>
            <person name="Borneman A.R."/>
        </authorList>
    </citation>
    <scope>NUCLEOTIDE SEQUENCE [LARGE SCALE GENOMIC DNA]</scope>
    <source>
        <strain evidence="8">cv. Chardonnay</strain>
        <tissue evidence="7">Leaf</tissue>
    </source>
</reference>
<dbReference type="PANTHER" id="PTHR34836:SF9">
    <property type="entry name" value="RECEPTOR LIGAND BINDING REGION DOMAIN-CONTAINING PROTEIN"/>
    <property type="match status" value="1"/>
</dbReference>
<evidence type="ECO:0000256" key="5">
    <source>
        <dbReference type="SAM" id="SignalP"/>
    </source>
</evidence>
<keyword evidence="3" id="KW-1133">Transmembrane helix</keyword>
<dbReference type="PANTHER" id="PTHR34836">
    <property type="entry name" value="OS06G0188250 PROTEIN"/>
    <property type="match status" value="1"/>
</dbReference>
<comment type="subcellular location">
    <subcellularLocation>
        <location evidence="1">Membrane</location>
    </subcellularLocation>
</comment>
<dbReference type="Gene3D" id="3.40.50.2300">
    <property type="match status" value="1"/>
</dbReference>
<dbReference type="Pfam" id="PF01094">
    <property type="entry name" value="ANF_receptor"/>
    <property type="match status" value="1"/>
</dbReference>
<dbReference type="InterPro" id="IPR015683">
    <property type="entry name" value="Ionotropic_Glu_rcpt"/>
</dbReference>
<dbReference type="GO" id="GO:0016020">
    <property type="term" value="C:membrane"/>
    <property type="evidence" value="ECO:0007669"/>
    <property type="project" value="UniProtKB-SubCell"/>
</dbReference>
<evidence type="ECO:0000256" key="4">
    <source>
        <dbReference type="ARBA" id="ARBA00023136"/>
    </source>
</evidence>
<dbReference type="CDD" id="cd19990">
    <property type="entry name" value="PBP1_GABAb_receptor_plant"/>
    <property type="match status" value="1"/>
</dbReference>
<dbReference type="Proteomes" id="UP000288805">
    <property type="component" value="Unassembled WGS sequence"/>
</dbReference>
<name>A0A438E5K3_VITVI</name>
<evidence type="ECO:0000256" key="1">
    <source>
        <dbReference type="ARBA" id="ARBA00004370"/>
    </source>
</evidence>
<keyword evidence="7" id="KW-0675">Receptor</keyword>
<dbReference type="AlphaFoldDB" id="A0A438E5K3"/>
<evidence type="ECO:0000256" key="3">
    <source>
        <dbReference type="ARBA" id="ARBA00022989"/>
    </source>
</evidence>
<keyword evidence="2" id="KW-0812">Transmembrane</keyword>
<feature type="signal peptide" evidence="5">
    <location>
        <begin position="1"/>
        <end position="21"/>
    </location>
</feature>
<keyword evidence="5" id="KW-0732">Signal</keyword>
<gene>
    <name evidence="7" type="primary">GLR2.1_0</name>
    <name evidence="7" type="ORF">CK203_076262</name>
</gene>
<keyword evidence="4" id="KW-0472">Membrane</keyword>
<organism evidence="7 8">
    <name type="scientific">Vitis vinifera</name>
    <name type="common">Grape</name>
    <dbReference type="NCBI Taxonomy" id="29760"/>
    <lineage>
        <taxon>Eukaryota</taxon>
        <taxon>Viridiplantae</taxon>
        <taxon>Streptophyta</taxon>
        <taxon>Embryophyta</taxon>
        <taxon>Tracheophyta</taxon>
        <taxon>Spermatophyta</taxon>
        <taxon>Magnoliopsida</taxon>
        <taxon>eudicotyledons</taxon>
        <taxon>Gunneridae</taxon>
        <taxon>Pentapetalae</taxon>
        <taxon>rosids</taxon>
        <taxon>Vitales</taxon>
        <taxon>Vitaceae</taxon>
        <taxon>Viteae</taxon>
        <taxon>Vitis</taxon>
    </lineage>
</organism>
<dbReference type="EMBL" id="QGNW01001390">
    <property type="protein sequence ID" value="RVW42943.1"/>
    <property type="molecule type" value="Genomic_DNA"/>
</dbReference>
<dbReference type="FunFam" id="3.40.50.2300:FF:000188">
    <property type="entry name" value="Glutamate receptor"/>
    <property type="match status" value="1"/>
</dbReference>
<comment type="caution">
    <text evidence="7">The sequence shown here is derived from an EMBL/GenBank/DDBJ whole genome shotgun (WGS) entry which is preliminary data.</text>
</comment>
<evidence type="ECO:0000256" key="2">
    <source>
        <dbReference type="ARBA" id="ARBA00022692"/>
    </source>
</evidence>
<proteinExistence type="predicted"/>
<dbReference type="InterPro" id="IPR028082">
    <property type="entry name" value="Peripla_BP_I"/>
</dbReference>
<evidence type="ECO:0000259" key="6">
    <source>
        <dbReference type="Pfam" id="PF01094"/>
    </source>
</evidence>
<evidence type="ECO:0000313" key="7">
    <source>
        <dbReference type="EMBL" id="RVW42943.1"/>
    </source>
</evidence>